<gene>
    <name evidence="5" type="ORF">GCM10010911_46920</name>
</gene>
<dbReference type="GO" id="GO:0016491">
    <property type="term" value="F:oxidoreductase activity"/>
    <property type="evidence" value="ECO:0007669"/>
    <property type="project" value="UniProtKB-KW"/>
</dbReference>
<dbReference type="InterPro" id="IPR006140">
    <property type="entry name" value="D-isomer_DH_NAD-bd"/>
</dbReference>
<name>A0A917DYY5_9BACL</name>
<protein>
    <recommendedName>
        <fullName evidence="4">D-isomer specific 2-hydroxyacid dehydrogenase NAD-binding domain-containing protein</fullName>
    </recommendedName>
</protein>
<dbReference type="SUPFAM" id="SSF51735">
    <property type="entry name" value="NAD(P)-binding Rossmann-fold domains"/>
    <property type="match status" value="1"/>
</dbReference>
<dbReference type="EMBL" id="BMHP01000003">
    <property type="protein sequence ID" value="GGD83372.1"/>
    <property type="molecule type" value="Genomic_DNA"/>
</dbReference>
<proteinExistence type="inferred from homology"/>
<dbReference type="RefSeq" id="WP_188995464.1">
    <property type="nucleotide sequence ID" value="NZ_BMHP01000003.1"/>
</dbReference>
<evidence type="ECO:0000313" key="5">
    <source>
        <dbReference type="EMBL" id="GGD83372.1"/>
    </source>
</evidence>
<accession>A0A917DYY5</accession>
<comment type="similarity">
    <text evidence="1">Belongs to the D-isomer specific 2-hydroxyacid dehydrogenase family.</text>
</comment>
<dbReference type="InterPro" id="IPR036291">
    <property type="entry name" value="NAD(P)-bd_dom_sf"/>
</dbReference>
<evidence type="ECO:0000256" key="2">
    <source>
        <dbReference type="ARBA" id="ARBA00023002"/>
    </source>
</evidence>
<dbReference type="Gene3D" id="3.40.50.720">
    <property type="entry name" value="NAD(P)-binding Rossmann-like Domain"/>
    <property type="match status" value="2"/>
</dbReference>
<organism evidence="5 6">
    <name type="scientific">Paenibacillus nasutitermitis</name>
    <dbReference type="NCBI Taxonomy" id="1652958"/>
    <lineage>
        <taxon>Bacteria</taxon>
        <taxon>Bacillati</taxon>
        <taxon>Bacillota</taxon>
        <taxon>Bacilli</taxon>
        <taxon>Bacillales</taxon>
        <taxon>Paenibacillaceae</taxon>
        <taxon>Paenibacillus</taxon>
    </lineage>
</organism>
<evidence type="ECO:0000313" key="6">
    <source>
        <dbReference type="Proteomes" id="UP000612456"/>
    </source>
</evidence>
<dbReference type="PANTHER" id="PTHR43761">
    <property type="entry name" value="D-ISOMER SPECIFIC 2-HYDROXYACID DEHYDROGENASE FAMILY PROTEIN (AFU_ORTHOLOGUE AFUA_1G13630)"/>
    <property type="match status" value="1"/>
</dbReference>
<comment type="caution">
    <text evidence="5">The sequence shown here is derived from an EMBL/GenBank/DDBJ whole genome shotgun (WGS) entry which is preliminary data.</text>
</comment>
<evidence type="ECO:0000256" key="3">
    <source>
        <dbReference type="ARBA" id="ARBA00023027"/>
    </source>
</evidence>
<reference evidence="5" key="1">
    <citation type="journal article" date="2014" name="Int. J. Syst. Evol. Microbiol.">
        <title>Complete genome sequence of Corynebacterium casei LMG S-19264T (=DSM 44701T), isolated from a smear-ripened cheese.</title>
        <authorList>
            <consortium name="US DOE Joint Genome Institute (JGI-PGF)"/>
            <person name="Walter F."/>
            <person name="Albersmeier A."/>
            <person name="Kalinowski J."/>
            <person name="Ruckert C."/>
        </authorList>
    </citation>
    <scope>NUCLEOTIDE SEQUENCE</scope>
    <source>
        <strain evidence="5">CGMCC 1.15178</strain>
    </source>
</reference>
<feature type="domain" description="D-isomer specific 2-hydroxyacid dehydrogenase NAD-binding" evidence="4">
    <location>
        <begin position="124"/>
        <end position="308"/>
    </location>
</feature>
<dbReference type="GO" id="GO:0051287">
    <property type="term" value="F:NAD binding"/>
    <property type="evidence" value="ECO:0007669"/>
    <property type="project" value="InterPro"/>
</dbReference>
<sequence>MSSIIVVHPDFDRIWPYSADHLLQLWQEQGEAELIRVSPDFQGGLDEVVNRPGEVTRLVALGLPVTKESVEPFAALKEAVIIVLGHGGRAAQEVEDSLKERGVKLYVQPSEGFWGQSVSEFALALTLCGLRRIPQLHHEILTSIGPWDYPLEQFGDDPNFTNGTVAGKRVRIVGAGNIASRYASFVHMLGADVAAWDPYAPEPSFHRAGSRREWHLDRLVRDAEIFVPMVPLTDSTEGLVTAQHIRALPKGTLVVLATRAGIVDMEELRRRVLADELSLAADVFDIEPLPLDDPLLGRHNVVHTPHNAGRTLQANQLWAKMLVDQFL</sequence>
<reference evidence="5" key="2">
    <citation type="submission" date="2020-09" db="EMBL/GenBank/DDBJ databases">
        <authorList>
            <person name="Sun Q."/>
            <person name="Zhou Y."/>
        </authorList>
    </citation>
    <scope>NUCLEOTIDE SEQUENCE</scope>
    <source>
        <strain evidence="5">CGMCC 1.15178</strain>
    </source>
</reference>
<dbReference type="AlphaFoldDB" id="A0A917DYY5"/>
<keyword evidence="6" id="KW-1185">Reference proteome</keyword>
<dbReference type="InterPro" id="IPR050418">
    <property type="entry name" value="D-iso_2-hydroxyacid_DH_PdxB"/>
</dbReference>
<evidence type="ECO:0000259" key="4">
    <source>
        <dbReference type="Pfam" id="PF02826"/>
    </source>
</evidence>
<evidence type="ECO:0000256" key="1">
    <source>
        <dbReference type="ARBA" id="ARBA00005854"/>
    </source>
</evidence>
<dbReference type="Pfam" id="PF02826">
    <property type="entry name" value="2-Hacid_dh_C"/>
    <property type="match status" value="1"/>
</dbReference>
<keyword evidence="3" id="KW-0520">NAD</keyword>
<keyword evidence="2" id="KW-0560">Oxidoreductase</keyword>
<dbReference type="Proteomes" id="UP000612456">
    <property type="component" value="Unassembled WGS sequence"/>
</dbReference>
<dbReference type="PANTHER" id="PTHR43761:SF1">
    <property type="entry name" value="D-ISOMER SPECIFIC 2-HYDROXYACID DEHYDROGENASE CATALYTIC DOMAIN-CONTAINING PROTEIN-RELATED"/>
    <property type="match status" value="1"/>
</dbReference>